<evidence type="ECO:0000256" key="3">
    <source>
        <dbReference type="ARBA" id="ARBA00022452"/>
    </source>
</evidence>
<gene>
    <name evidence="11" type="ORF">ULMS_14870</name>
</gene>
<dbReference type="Pfam" id="PF07715">
    <property type="entry name" value="Plug"/>
    <property type="match status" value="1"/>
</dbReference>
<comment type="caution">
    <text evidence="11">The sequence shown here is derived from an EMBL/GenBank/DDBJ whole genome shotgun (WGS) entry which is preliminary data.</text>
</comment>
<evidence type="ECO:0000259" key="10">
    <source>
        <dbReference type="Pfam" id="PF07715"/>
    </source>
</evidence>
<dbReference type="InterPro" id="IPR012910">
    <property type="entry name" value="Plug_dom"/>
</dbReference>
<evidence type="ECO:0000256" key="1">
    <source>
        <dbReference type="ARBA" id="ARBA00004571"/>
    </source>
</evidence>
<feature type="signal peptide" evidence="9">
    <location>
        <begin position="1"/>
        <end position="19"/>
    </location>
</feature>
<dbReference type="SUPFAM" id="SSF56935">
    <property type="entry name" value="Porins"/>
    <property type="match status" value="1"/>
</dbReference>
<feature type="chain" id="PRO_5023931437" evidence="9">
    <location>
        <begin position="20"/>
        <end position="645"/>
    </location>
</feature>
<dbReference type="GO" id="GO:0009279">
    <property type="term" value="C:cell outer membrane"/>
    <property type="evidence" value="ECO:0007669"/>
    <property type="project" value="UniProtKB-SubCell"/>
</dbReference>
<proteinExistence type="inferred from homology"/>
<dbReference type="RefSeq" id="WP_151893918.1">
    <property type="nucleotide sequence ID" value="NZ_BKCF01000002.1"/>
</dbReference>
<feature type="domain" description="TonB-dependent receptor plug" evidence="10">
    <location>
        <begin position="40"/>
        <end position="145"/>
    </location>
</feature>
<evidence type="ECO:0000313" key="11">
    <source>
        <dbReference type="EMBL" id="GEQ85979.1"/>
    </source>
</evidence>
<keyword evidence="5 9" id="KW-0732">Signal</keyword>
<evidence type="ECO:0000256" key="5">
    <source>
        <dbReference type="ARBA" id="ARBA00022729"/>
    </source>
</evidence>
<dbReference type="Gene3D" id="2.170.130.10">
    <property type="entry name" value="TonB-dependent receptor, plug domain"/>
    <property type="match status" value="1"/>
</dbReference>
<dbReference type="InterPro" id="IPR037066">
    <property type="entry name" value="Plug_dom_sf"/>
</dbReference>
<keyword evidence="4 8" id="KW-0812">Transmembrane</keyword>
<evidence type="ECO:0000256" key="8">
    <source>
        <dbReference type="PROSITE-ProRule" id="PRU01360"/>
    </source>
</evidence>
<comment type="similarity">
    <text evidence="8">Belongs to the TonB-dependent receptor family.</text>
</comment>
<evidence type="ECO:0000313" key="12">
    <source>
        <dbReference type="Proteomes" id="UP000326994"/>
    </source>
</evidence>
<accession>A0A5J4G0G9</accession>
<dbReference type="EMBL" id="BKCF01000002">
    <property type="protein sequence ID" value="GEQ85979.1"/>
    <property type="molecule type" value="Genomic_DNA"/>
</dbReference>
<keyword evidence="3 8" id="KW-1134">Transmembrane beta strand</keyword>
<dbReference type="PROSITE" id="PS52016">
    <property type="entry name" value="TONB_DEPENDENT_REC_3"/>
    <property type="match status" value="1"/>
</dbReference>
<dbReference type="PANTHER" id="PTHR30069">
    <property type="entry name" value="TONB-DEPENDENT OUTER MEMBRANE RECEPTOR"/>
    <property type="match status" value="1"/>
</dbReference>
<keyword evidence="6 8" id="KW-0472">Membrane</keyword>
<dbReference type="OrthoDB" id="9758472at2"/>
<dbReference type="AlphaFoldDB" id="A0A5J4G0G9"/>
<organism evidence="11 12">
    <name type="scientific">Patiriisocius marinistellae</name>
    <dbReference type="NCBI Taxonomy" id="2494560"/>
    <lineage>
        <taxon>Bacteria</taxon>
        <taxon>Pseudomonadati</taxon>
        <taxon>Bacteroidota</taxon>
        <taxon>Flavobacteriia</taxon>
        <taxon>Flavobacteriales</taxon>
        <taxon>Flavobacteriaceae</taxon>
        <taxon>Patiriisocius</taxon>
    </lineage>
</organism>
<protein>
    <submittedName>
        <fullName evidence="11">Outer membrane protein</fullName>
    </submittedName>
</protein>
<keyword evidence="12" id="KW-1185">Reference proteome</keyword>
<keyword evidence="2 8" id="KW-0813">Transport</keyword>
<keyword evidence="7 8" id="KW-0998">Cell outer membrane</keyword>
<evidence type="ECO:0000256" key="9">
    <source>
        <dbReference type="SAM" id="SignalP"/>
    </source>
</evidence>
<dbReference type="InterPro" id="IPR039426">
    <property type="entry name" value="TonB-dep_rcpt-like"/>
</dbReference>
<dbReference type="InterPro" id="IPR036942">
    <property type="entry name" value="Beta-barrel_TonB_sf"/>
</dbReference>
<evidence type="ECO:0000256" key="4">
    <source>
        <dbReference type="ARBA" id="ARBA00022692"/>
    </source>
</evidence>
<dbReference type="Gene3D" id="2.40.170.20">
    <property type="entry name" value="TonB-dependent receptor, beta-barrel domain"/>
    <property type="match status" value="1"/>
</dbReference>
<evidence type="ECO:0000256" key="2">
    <source>
        <dbReference type="ARBA" id="ARBA00022448"/>
    </source>
</evidence>
<evidence type="ECO:0000256" key="7">
    <source>
        <dbReference type="ARBA" id="ARBA00023237"/>
    </source>
</evidence>
<dbReference type="GO" id="GO:0015344">
    <property type="term" value="F:siderophore uptake transmembrane transporter activity"/>
    <property type="evidence" value="ECO:0007669"/>
    <property type="project" value="TreeGrafter"/>
</dbReference>
<comment type="subcellular location">
    <subcellularLocation>
        <location evidence="1 8">Cell outer membrane</location>
        <topology evidence="1 8">Multi-pass membrane protein</topology>
    </subcellularLocation>
</comment>
<dbReference type="GO" id="GO:0044718">
    <property type="term" value="P:siderophore transmembrane transport"/>
    <property type="evidence" value="ECO:0007669"/>
    <property type="project" value="TreeGrafter"/>
</dbReference>
<sequence>MKKLLVSAFFAAAALTAHAQQKVEQLDSVMIDTKVSIPRKNSGKVVTTIDNEMILRNQGKSVAQLINEVSGIEINGSRSNDGQNLGYYVRGGRNRQVLIVIDGVPVNDPSQIANDYDLRLVPTETIERIEIMKGASSVLYGANAGTAVISISTLKASKEKISAIITSSVGTNRSSEDDDLDTDYSVEEFNNAVAVSGTLGKWFYNANFSNRYVEGLSAVAAPEDATEAFEADDFNQFEGRVNLGFNFSKNVSLSQFFSFGKLKADFDSFNYTDAANRNITDQLRTGGQFTWKYKKGIYVFNDNFTWIEREIESDFPVRYDTRSYNLDNYLTYEFTDSFTALVGLGHNNSSFKSFSVPFGETELVKDLDDSVAEFTMFDPYVNLTYISKMGFQATAGARMNIHSEYGSHLVYNVNPSYNFGFGKNNLKLLASYSTAYITPSLFQLHDPLYGNLELEPEENTTIEGGLEFTTENNIRLSALYFTRDEKNFVDFVTVDPDNFISQYQNIDEEFTASGVEVEVAAPLGNRFMFTGNYTNTQADEKFALRIPEHKANASLSYNVANKSFITASYQFTGERTDSFFNNETFESENVILDSFGTLNLTASTQLLPNMKVFVNVSNILNEEYEEIYRFQTLGRNVRVGFNLKL</sequence>
<name>A0A5J4G0G9_9FLAO</name>
<evidence type="ECO:0000256" key="6">
    <source>
        <dbReference type="ARBA" id="ARBA00023136"/>
    </source>
</evidence>
<dbReference type="Proteomes" id="UP000326994">
    <property type="component" value="Unassembled WGS sequence"/>
</dbReference>
<reference evidence="11 12" key="1">
    <citation type="submission" date="2019-08" db="EMBL/GenBank/DDBJ databases">
        <title>Ulvibacter marinistellae sp. nov., isolated from a starfish, Patiria pectinifera.</title>
        <authorList>
            <person name="Kawano K."/>
            <person name="Ushijima N."/>
            <person name="Kihara M."/>
            <person name="Itoh H."/>
        </authorList>
    </citation>
    <scope>NUCLEOTIDE SEQUENCE [LARGE SCALE GENOMIC DNA]</scope>
    <source>
        <strain evidence="11 12">KK4</strain>
    </source>
</reference>
<dbReference type="PANTHER" id="PTHR30069:SF29">
    <property type="entry name" value="HEMOGLOBIN AND HEMOGLOBIN-HAPTOGLOBIN-BINDING PROTEIN 1-RELATED"/>
    <property type="match status" value="1"/>
</dbReference>